<sequence>MQDPRIRLGVVLLLSIVSFLSLTGAFLTVVWWLTCTNRRTSFHDLRTGAMVFMLPAIAAIATEWSGGDGVSYLIRISIVLVIASWAYNERYPGELLDVSVWLFGRRNGFDLGLVGEMSISTIEILADELRRTRIALSQKDQRLSGTNLPPIIASLLVRQLRLARERADVLALRGYQGGGSLCPSFVTSYFDIGAGAFCVLILAVSVIL</sequence>
<accession>A0A2V2N4V7</accession>
<protein>
    <recommendedName>
        <fullName evidence="4">Energy-coupling factor transporter transmembrane protein EcfT</fullName>
    </recommendedName>
</protein>
<keyword evidence="1" id="KW-0812">Transmembrane</keyword>
<evidence type="ECO:0000313" key="3">
    <source>
        <dbReference type="Proteomes" id="UP000245657"/>
    </source>
</evidence>
<organism evidence="2 3">
    <name type="scientific">Methanospirillum lacunae</name>
    <dbReference type="NCBI Taxonomy" id="668570"/>
    <lineage>
        <taxon>Archaea</taxon>
        <taxon>Methanobacteriati</taxon>
        <taxon>Methanobacteriota</taxon>
        <taxon>Stenosarchaea group</taxon>
        <taxon>Methanomicrobia</taxon>
        <taxon>Methanomicrobiales</taxon>
        <taxon>Methanospirillaceae</taxon>
        <taxon>Methanospirillum</taxon>
    </lineage>
</organism>
<reference evidence="2 3" key="1">
    <citation type="submission" date="2018-05" db="EMBL/GenBank/DDBJ databases">
        <title>Draft genome of Methanospirillum lacunae Ki8-1.</title>
        <authorList>
            <person name="Dueholm M.S."/>
            <person name="Nielsen P.H."/>
            <person name="Bakmann L.F."/>
            <person name="Otzen D.E."/>
        </authorList>
    </citation>
    <scope>NUCLEOTIDE SEQUENCE [LARGE SCALE GENOMIC DNA]</scope>
    <source>
        <strain evidence="2 3">Ki8-1</strain>
    </source>
</reference>
<dbReference type="AlphaFoldDB" id="A0A2V2N4V7"/>
<gene>
    <name evidence="2" type="ORF">DK846_14200</name>
</gene>
<dbReference type="EMBL" id="QGMY01000011">
    <property type="protein sequence ID" value="PWR70541.1"/>
    <property type="molecule type" value="Genomic_DNA"/>
</dbReference>
<evidence type="ECO:0000256" key="1">
    <source>
        <dbReference type="SAM" id="Phobius"/>
    </source>
</evidence>
<feature type="transmembrane region" description="Helical" evidence="1">
    <location>
        <begin position="45"/>
        <end position="64"/>
    </location>
</feature>
<dbReference type="RefSeq" id="WP_109969627.1">
    <property type="nucleotide sequence ID" value="NZ_CP176093.1"/>
</dbReference>
<feature type="transmembrane region" description="Helical" evidence="1">
    <location>
        <begin position="6"/>
        <end position="33"/>
    </location>
</feature>
<keyword evidence="1" id="KW-0472">Membrane</keyword>
<name>A0A2V2N4V7_9EURY</name>
<evidence type="ECO:0000313" key="2">
    <source>
        <dbReference type="EMBL" id="PWR70541.1"/>
    </source>
</evidence>
<keyword evidence="1" id="KW-1133">Transmembrane helix</keyword>
<dbReference type="GeneID" id="97547735"/>
<proteinExistence type="predicted"/>
<dbReference type="OrthoDB" id="117819at2157"/>
<dbReference type="Proteomes" id="UP000245657">
    <property type="component" value="Unassembled WGS sequence"/>
</dbReference>
<feature type="transmembrane region" description="Helical" evidence="1">
    <location>
        <begin position="189"/>
        <end position="207"/>
    </location>
</feature>
<evidence type="ECO:0008006" key="4">
    <source>
        <dbReference type="Google" id="ProtNLM"/>
    </source>
</evidence>
<comment type="caution">
    <text evidence="2">The sequence shown here is derived from an EMBL/GenBank/DDBJ whole genome shotgun (WGS) entry which is preliminary data.</text>
</comment>
<keyword evidence="3" id="KW-1185">Reference proteome</keyword>